<accession>A0A0E9ULX7</accession>
<organism evidence="1">
    <name type="scientific">Anguilla anguilla</name>
    <name type="common">European freshwater eel</name>
    <name type="synonym">Muraena anguilla</name>
    <dbReference type="NCBI Taxonomy" id="7936"/>
    <lineage>
        <taxon>Eukaryota</taxon>
        <taxon>Metazoa</taxon>
        <taxon>Chordata</taxon>
        <taxon>Craniata</taxon>
        <taxon>Vertebrata</taxon>
        <taxon>Euteleostomi</taxon>
        <taxon>Actinopterygii</taxon>
        <taxon>Neopterygii</taxon>
        <taxon>Teleostei</taxon>
        <taxon>Anguilliformes</taxon>
        <taxon>Anguillidae</taxon>
        <taxon>Anguilla</taxon>
    </lineage>
</organism>
<evidence type="ECO:0000313" key="1">
    <source>
        <dbReference type="EMBL" id="JAH65978.1"/>
    </source>
</evidence>
<protein>
    <submittedName>
        <fullName evidence="1">Uncharacterized protein</fullName>
    </submittedName>
</protein>
<name>A0A0E9ULX7_ANGAN</name>
<reference evidence="1" key="2">
    <citation type="journal article" date="2015" name="Fish Shellfish Immunol.">
        <title>Early steps in the European eel (Anguilla anguilla)-Vibrio vulnificus interaction in the gills: Role of the RtxA13 toxin.</title>
        <authorList>
            <person name="Callol A."/>
            <person name="Pajuelo D."/>
            <person name="Ebbesson L."/>
            <person name="Teles M."/>
            <person name="MacKenzie S."/>
            <person name="Amaro C."/>
        </authorList>
    </citation>
    <scope>NUCLEOTIDE SEQUENCE</scope>
</reference>
<proteinExistence type="predicted"/>
<dbReference type="EMBL" id="GBXM01042599">
    <property type="protein sequence ID" value="JAH65978.1"/>
    <property type="molecule type" value="Transcribed_RNA"/>
</dbReference>
<sequence length="40" mass="4209">MLPGVGAVPGFLLPTFCRRESGGTFILSAVEDAKRTVDEA</sequence>
<reference evidence="1" key="1">
    <citation type="submission" date="2014-11" db="EMBL/GenBank/DDBJ databases">
        <authorList>
            <person name="Amaro Gonzalez C."/>
        </authorList>
    </citation>
    <scope>NUCLEOTIDE SEQUENCE</scope>
</reference>
<dbReference type="AlphaFoldDB" id="A0A0E9ULX7"/>